<comment type="caution">
    <text evidence="3">The sequence shown here is derived from an EMBL/GenBank/DDBJ whole genome shotgun (WGS) entry which is preliminary data.</text>
</comment>
<dbReference type="Gene3D" id="3.40.50.12370">
    <property type="match status" value="1"/>
</dbReference>
<sequence length="273" mass="29896">MALKDILVHVDNTPPCKRRLEFALAVARQHDAHLTVLFASNISNLQGFGSRSESVLKAAEEAQARFKALAADSGVTVEWRQALIPGSDQALIQEVRTHGRHADLVILGQQDPEARSDVIPPDLPERLMLELGRPVLVVPYAWRFSGRVGRALVAWNGGREAARAINDALPLLQKADWVQVLAVNPAERDREHGPIPCADICLHLARHGVKSESSYLVAHDIDVGNMLLSRAADEAADLLVMGAYGRARFTELVLGGATRHLLRHMTLPVLMSH</sequence>
<protein>
    <submittedName>
        <fullName evidence="3">Nucleotide-binding universal stress UspA family protein</fullName>
    </submittedName>
</protein>
<dbReference type="SUPFAM" id="SSF52402">
    <property type="entry name" value="Adenine nucleotide alpha hydrolases-like"/>
    <property type="match status" value="2"/>
</dbReference>
<dbReference type="RefSeq" id="WP_114279116.1">
    <property type="nucleotide sequence ID" value="NZ_QPJY01000002.1"/>
</dbReference>
<dbReference type="OrthoDB" id="9804721at2"/>
<evidence type="ECO:0000313" key="3">
    <source>
        <dbReference type="EMBL" id="RCX32318.1"/>
    </source>
</evidence>
<accession>A0A369CGE3</accession>
<proteinExistence type="inferred from homology"/>
<dbReference type="EMBL" id="QPJY01000002">
    <property type="protein sequence ID" value="RCX32318.1"/>
    <property type="molecule type" value="Genomic_DNA"/>
</dbReference>
<keyword evidence="4" id="KW-1185">Reference proteome</keyword>
<dbReference type="AlphaFoldDB" id="A0A369CGE3"/>
<evidence type="ECO:0000259" key="2">
    <source>
        <dbReference type="Pfam" id="PF00582"/>
    </source>
</evidence>
<feature type="domain" description="UspA" evidence="2">
    <location>
        <begin position="205"/>
        <end position="271"/>
    </location>
</feature>
<dbReference type="Proteomes" id="UP000252707">
    <property type="component" value="Unassembled WGS sequence"/>
</dbReference>
<dbReference type="PANTHER" id="PTHR46268">
    <property type="entry name" value="STRESS RESPONSE PROTEIN NHAX"/>
    <property type="match status" value="1"/>
</dbReference>
<feature type="domain" description="UspA" evidence="2">
    <location>
        <begin position="4"/>
        <end position="139"/>
    </location>
</feature>
<evidence type="ECO:0000256" key="1">
    <source>
        <dbReference type="ARBA" id="ARBA00008791"/>
    </source>
</evidence>
<dbReference type="Pfam" id="PF00582">
    <property type="entry name" value="Usp"/>
    <property type="match status" value="2"/>
</dbReference>
<comment type="similarity">
    <text evidence="1">Belongs to the universal stress protein A family.</text>
</comment>
<organism evidence="3 4">
    <name type="scientific">Thioalbus denitrificans</name>
    <dbReference type="NCBI Taxonomy" id="547122"/>
    <lineage>
        <taxon>Bacteria</taxon>
        <taxon>Pseudomonadati</taxon>
        <taxon>Pseudomonadota</taxon>
        <taxon>Gammaproteobacteria</taxon>
        <taxon>Chromatiales</taxon>
        <taxon>Ectothiorhodospiraceae</taxon>
        <taxon>Thioalbus</taxon>
    </lineage>
</organism>
<reference evidence="3 4" key="1">
    <citation type="submission" date="2018-07" db="EMBL/GenBank/DDBJ databases">
        <title>Genomic Encyclopedia of Type Strains, Phase IV (KMG-IV): sequencing the most valuable type-strain genomes for metagenomic binning, comparative biology and taxonomic classification.</title>
        <authorList>
            <person name="Goeker M."/>
        </authorList>
    </citation>
    <scope>NUCLEOTIDE SEQUENCE [LARGE SCALE GENOMIC DNA]</scope>
    <source>
        <strain evidence="3 4">DSM 26407</strain>
    </source>
</reference>
<dbReference type="PRINTS" id="PR01438">
    <property type="entry name" value="UNVRSLSTRESS"/>
</dbReference>
<dbReference type="PANTHER" id="PTHR46268:SF15">
    <property type="entry name" value="UNIVERSAL STRESS PROTEIN HP_0031"/>
    <property type="match status" value="1"/>
</dbReference>
<gene>
    <name evidence="3" type="ORF">DFQ59_102680</name>
</gene>
<dbReference type="InterPro" id="IPR006015">
    <property type="entry name" value="Universal_stress_UspA"/>
</dbReference>
<evidence type="ECO:0000313" key="4">
    <source>
        <dbReference type="Proteomes" id="UP000252707"/>
    </source>
</evidence>
<name>A0A369CGE3_9GAMM</name>
<dbReference type="InterPro" id="IPR006016">
    <property type="entry name" value="UspA"/>
</dbReference>
<dbReference type="CDD" id="cd00293">
    <property type="entry name" value="USP-like"/>
    <property type="match status" value="2"/>
</dbReference>